<feature type="transmembrane region" description="Helical" evidence="7">
    <location>
        <begin position="250"/>
        <end position="268"/>
    </location>
</feature>
<dbReference type="RefSeq" id="WP_217067829.1">
    <property type="nucleotide sequence ID" value="NZ_JAHQCS010000147.1"/>
</dbReference>
<dbReference type="Proteomes" id="UP000784880">
    <property type="component" value="Unassembled WGS sequence"/>
</dbReference>
<evidence type="ECO:0000256" key="1">
    <source>
        <dbReference type="ARBA" id="ARBA00004651"/>
    </source>
</evidence>
<sequence>MKENMPINNNIITSPSKTEPPRKKTKRDRFLTGILIFGGLFFIFSLIQLNLDYSRLISGTSKLFSFVGHMMPPDFSTWEKVIGAGLESLQIAIVGTSIGVVLALFLSFLAAENLSPHRTISWMIKGIAAFVRAIPALIWVLIFIVAVGMGPFPGILALAFNSLGMLVKVFAQSIEEIDDGVLEAMRSTGASWMQVIFQGVIPTVLTAYMSWSIFRLEIDFRYATILGMVGAGGIGWELTSAMRMYRLEEASFIILVIFLMVFTVEVTGNQLKKMIQRI</sequence>
<feature type="compositionally biased region" description="Polar residues" evidence="8">
    <location>
        <begin position="1"/>
        <end position="17"/>
    </location>
</feature>
<evidence type="ECO:0000256" key="3">
    <source>
        <dbReference type="ARBA" id="ARBA00022475"/>
    </source>
</evidence>
<keyword evidence="5 7" id="KW-1133">Transmembrane helix</keyword>
<keyword evidence="4 7" id="KW-0812">Transmembrane</keyword>
<keyword evidence="11" id="KW-1185">Reference proteome</keyword>
<comment type="subcellular location">
    <subcellularLocation>
        <location evidence="1 7">Cell membrane</location>
        <topology evidence="1 7">Multi-pass membrane protein</topology>
    </subcellularLocation>
</comment>
<evidence type="ECO:0000256" key="8">
    <source>
        <dbReference type="SAM" id="MobiDB-lite"/>
    </source>
</evidence>
<dbReference type="CDD" id="cd06261">
    <property type="entry name" value="TM_PBP2"/>
    <property type="match status" value="1"/>
</dbReference>
<dbReference type="InterPro" id="IPR005769">
    <property type="entry name" value="PhnE/PtxC"/>
</dbReference>
<accession>A0ABS6JMY1</accession>
<dbReference type="PROSITE" id="PS50928">
    <property type="entry name" value="ABC_TM1"/>
    <property type="match status" value="1"/>
</dbReference>
<comment type="similarity">
    <text evidence="7">Belongs to the binding-protein-dependent transport system permease family.</text>
</comment>
<feature type="transmembrane region" description="Helical" evidence="7">
    <location>
        <begin position="220"/>
        <end position="238"/>
    </location>
</feature>
<feature type="region of interest" description="Disordered" evidence="8">
    <location>
        <begin position="1"/>
        <end position="25"/>
    </location>
</feature>
<feature type="transmembrane region" description="Helical" evidence="7">
    <location>
        <begin position="89"/>
        <end position="110"/>
    </location>
</feature>
<feature type="transmembrane region" description="Helical" evidence="7">
    <location>
        <begin position="192"/>
        <end position="214"/>
    </location>
</feature>
<keyword evidence="3" id="KW-1003">Cell membrane</keyword>
<dbReference type="PANTHER" id="PTHR30043:SF1">
    <property type="entry name" value="ABC TRANSPORT SYSTEM PERMEASE PROTEIN P69"/>
    <property type="match status" value="1"/>
</dbReference>
<evidence type="ECO:0000256" key="5">
    <source>
        <dbReference type="ARBA" id="ARBA00022989"/>
    </source>
</evidence>
<proteinExistence type="inferred from homology"/>
<evidence type="ECO:0000313" key="11">
    <source>
        <dbReference type="Proteomes" id="UP000784880"/>
    </source>
</evidence>
<dbReference type="InterPro" id="IPR000515">
    <property type="entry name" value="MetI-like"/>
</dbReference>
<evidence type="ECO:0000256" key="4">
    <source>
        <dbReference type="ARBA" id="ARBA00022692"/>
    </source>
</evidence>
<organism evidence="10 11">
    <name type="scientific">Evansella tamaricis</name>
    <dbReference type="NCBI Taxonomy" id="2069301"/>
    <lineage>
        <taxon>Bacteria</taxon>
        <taxon>Bacillati</taxon>
        <taxon>Bacillota</taxon>
        <taxon>Bacilli</taxon>
        <taxon>Bacillales</taxon>
        <taxon>Bacillaceae</taxon>
        <taxon>Evansella</taxon>
    </lineage>
</organism>
<dbReference type="EMBL" id="JAHQCS010000147">
    <property type="protein sequence ID" value="MBU9713678.1"/>
    <property type="molecule type" value="Genomic_DNA"/>
</dbReference>
<evidence type="ECO:0000259" key="9">
    <source>
        <dbReference type="PROSITE" id="PS50928"/>
    </source>
</evidence>
<gene>
    <name evidence="10" type="primary">phnE</name>
    <name evidence="10" type="ORF">KS419_18270</name>
</gene>
<feature type="domain" description="ABC transmembrane type-1" evidence="9">
    <location>
        <begin position="85"/>
        <end position="265"/>
    </location>
</feature>
<dbReference type="PANTHER" id="PTHR30043">
    <property type="entry name" value="PHOSPHONATES TRANSPORT SYSTEM PERMEASE PROTEIN"/>
    <property type="match status" value="1"/>
</dbReference>
<keyword evidence="6 7" id="KW-0472">Membrane</keyword>
<protein>
    <submittedName>
        <fullName evidence="10">Phosphonate ABC transporter, permease protein PhnE</fullName>
    </submittedName>
</protein>
<evidence type="ECO:0000256" key="2">
    <source>
        <dbReference type="ARBA" id="ARBA00022448"/>
    </source>
</evidence>
<feature type="transmembrane region" description="Helical" evidence="7">
    <location>
        <begin position="30"/>
        <end position="51"/>
    </location>
</feature>
<comment type="caution">
    <text evidence="10">The sequence shown here is derived from an EMBL/GenBank/DDBJ whole genome shotgun (WGS) entry which is preliminary data.</text>
</comment>
<name>A0ABS6JMY1_9BACI</name>
<dbReference type="Pfam" id="PF00528">
    <property type="entry name" value="BPD_transp_1"/>
    <property type="match status" value="1"/>
</dbReference>
<keyword evidence="2 7" id="KW-0813">Transport</keyword>
<dbReference type="NCBIfam" id="TIGR01097">
    <property type="entry name" value="PhnE"/>
    <property type="match status" value="1"/>
</dbReference>
<evidence type="ECO:0000256" key="7">
    <source>
        <dbReference type="RuleBase" id="RU363032"/>
    </source>
</evidence>
<evidence type="ECO:0000313" key="10">
    <source>
        <dbReference type="EMBL" id="MBU9713678.1"/>
    </source>
</evidence>
<feature type="transmembrane region" description="Helical" evidence="7">
    <location>
        <begin position="122"/>
        <end position="146"/>
    </location>
</feature>
<reference evidence="10 11" key="1">
    <citation type="submission" date="2021-06" db="EMBL/GenBank/DDBJ databases">
        <title>Bacillus sp. RD4P76, an endophyte from a halophyte.</title>
        <authorList>
            <person name="Sun J.-Q."/>
        </authorList>
    </citation>
    <scope>NUCLEOTIDE SEQUENCE [LARGE SCALE GENOMIC DNA]</scope>
    <source>
        <strain evidence="10 11">CGMCC 1.15917</strain>
    </source>
</reference>
<evidence type="ECO:0000256" key="6">
    <source>
        <dbReference type="ARBA" id="ARBA00023136"/>
    </source>
</evidence>